<dbReference type="Gene3D" id="3.60.40.10">
    <property type="entry name" value="PPM-type phosphatase domain"/>
    <property type="match status" value="1"/>
</dbReference>
<dbReference type="Proteomes" id="UP000765509">
    <property type="component" value="Unassembled WGS sequence"/>
</dbReference>
<evidence type="ECO:0000256" key="1">
    <source>
        <dbReference type="RuleBase" id="RU366020"/>
    </source>
</evidence>
<keyword evidence="1" id="KW-0479">Metal-binding</keyword>
<comment type="cofactor">
    <cofactor evidence="1">
        <name>Mn(2+)</name>
        <dbReference type="ChEBI" id="CHEBI:29035"/>
    </cofactor>
</comment>
<reference evidence="4" key="1">
    <citation type="submission" date="2021-03" db="EMBL/GenBank/DDBJ databases">
        <title>Draft genome sequence of rust myrtle Austropuccinia psidii MF-1, a brazilian biotype.</title>
        <authorList>
            <person name="Quecine M.C."/>
            <person name="Pachon D.M.R."/>
            <person name="Bonatelli M.L."/>
            <person name="Correr F.H."/>
            <person name="Franceschini L.M."/>
            <person name="Leite T.F."/>
            <person name="Margarido G.R.A."/>
            <person name="Almeida C.A."/>
            <person name="Ferrarezi J.A."/>
            <person name="Labate C.A."/>
        </authorList>
    </citation>
    <scope>NUCLEOTIDE SEQUENCE</scope>
    <source>
        <strain evidence="4">MF-1</strain>
    </source>
</reference>
<dbReference type="OrthoDB" id="60843at2759"/>
<dbReference type="InterPro" id="IPR001932">
    <property type="entry name" value="PPM-type_phosphatase-like_dom"/>
</dbReference>
<comment type="similarity">
    <text evidence="1">Belongs to the PP2C family.</text>
</comment>
<dbReference type="PANTHER" id="PTHR12320">
    <property type="entry name" value="PROTEIN PHOSPHATASE 2C"/>
    <property type="match status" value="1"/>
</dbReference>
<dbReference type="PANTHER" id="PTHR12320:SF1">
    <property type="entry name" value="PROTEIN PHOSPHATASE PTC7 HOMOLOG"/>
    <property type="match status" value="1"/>
</dbReference>
<keyword evidence="1" id="KW-0464">Manganese</keyword>
<gene>
    <name evidence="4" type="ORF">O181_066201</name>
</gene>
<name>A0A9Q3EQG8_9BASI</name>
<dbReference type="AlphaFoldDB" id="A0A9Q3EQG8"/>
<comment type="caution">
    <text evidence="4">The sequence shown here is derived from an EMBL/GenBank/DDBJ whole genome shotgun (WGS) entry which is preliminary data.</text>
</comment>
<sequence length="432" mass="48147">MSPANPHSQQPSSPAPVQLPSCLPLRAGAPRKINRLTPPTITKPGHLSREPTDTKSSILILPLRHQIRKILQGLGCTQDTQMLHQIKILDRFHKYHHLNRSHQRLFSTNKIHKINANCQFISAASFLGKPTSQSPQDLKSISTHYQKWVLDQKTIWSQTYLSRHPNLPSSNFHQLTNSGHDWWFINQSKQTGVLSLGVADGVGGWEEQGLDPAQVSQSLMFYSNHSLNSSPKNPSQVLSTAYQKILDDDLVGGGATTALLARLDPHHLTLEWANLGDSSLMIFKNQSKNLELLSNSQTHYFNCPYQLTKFPKGSSSKGFVTDTPEMAHCGSVPIHNGDLILLFTDGLGDNLFPEDIRIATRHVLSKGLADSDFIQELAHTLCFYARVVSFQSKRVTPFEVEARKHNIHDMTGGKVDDVTLVASLVRLPEQSN</sequence>
<dbReference type="SUPFAM" id="SSF81606">
    <property type="entry name" value="PP2C-like"/>
    <property type="match status" value="1"/>
</dbReference>
<feature type="domain" description="PPM-type phosphatase" evidence="3">
    <location>
        <begin position="159"/>
        <end position="425"/>
    </location>
</feature>
<organism evidence="4 5">
    <name type="scientific">Austropuccinia psidii MF-1</name>
    <dbReference type="NCBI Taxonomy" id="1389203"/>
    <lineage>
        <taxon>Eukaryota</taxon>
        <taxon>Fungi</taxon>
        <taxon>Dikarya</taxon>
        <taxon>Basidiomycota</taxon>
        <taxon>Pucciniomycotina</taxon>
        <taxon>Pucciniomycetes</taxon>
        <taxon>Pucciniales</taxon>
        <taxon>Sphaerophragmiaceae</taxon>
        <taxon>Austropuccinia</taxon>
    </lineage>
</organism>
<feature type="region of interest" description="Disordered" evidence="2">
    <location>
        <begin position="1"/>
        <end position="53"/>
    </location>
</feature>
<comment type="catalytic activity">
    <reaction evidence="1">
        <text>O-phospho-L-threonyl-[protein] + H2O = L-threonyl-[protein] + phosphate</text>
        <dbReference type="Rhea" id="RHEA:47004"/>
        <dbReference type="Rhea" id="RHEA-COMP:11060"/>
        <dbReference type="Rhea" id="RHEA-COMP:11605"/>
        <dbReference type="ChEBI" id="CHEBI:15377"/>
        <dbReference type="ChEBI" id="CHEBI:30013"/>
        <dbReference type="ChEBI" id="CHEBI:43474"/>
        <dbReference type="ChEBI" id="CHEBI:61977"/>
        <dbReference type="EC" id="3.1.3.16"/>
    </reaction>
</comment>
<dbReference type="EC" id="3.1.3.16" evidence="1"/>
<keyword evidence="5" id="KW-1185">Reference proteome</keyword>
<dbReference type="GO" id="GO:0004722">
    <property type="term" value="F:protein serine/threonine phosphatase activity"/>
    <property type="evidence" value="ECO:0007669"/>
    <property type="project" value="UniProtKB-EC"/>
</dbReference>
<proteinExistence type="inferred from homology"/>
<dbReference type="GO" id="GO:0046872">
    <property type="term" value="F:metal ion binding"/>
    <property type="evidence" value="ECO:0007669"/>
    <property type="project" value="UniProtKB-UniRule"/>
</dbReference>
<dbReference type="SMART" id="SM00332">
    <property type="entry name" value="PP2Cc"/>
    <property type="match status" value="1"/>
</dbReference>
<dbReference type="PROSITE" id="PS51746">
    <property type="entry name" value="PPM_2"/>
    <property type="match status" value="1"/>
</dbReference>
<accession>A0A9Q3EQG8</accession>
<comment type="cofactor">
    <cofactor evidence="1">
        <name>Mg(2+)</name>
        <dbReference type="ChEBI" id="CHEBI:18420"/>
    </cofactor>
</comment>
<dbReference type="EMBL" id="AVOT02032702">
    <property type="protein sequence ID" value="MBW0526486.1"/>
    <property type="molecule type" value="Genomic_DNA"/>
</dbReference>
<evidence type="ECO:0000313" key="4">
    <source>
        <dbReference type="EMBL" id="MBW0526486.1"/>
    </source>
</evidence>
<protein>
    <recommendedName>
        <fullName evidence="1">Protein phosphatase</fullName>
        <ecNumber evidence="1">3.1.3.16</ecNumber>
    </recommendedName>
</protein>
<evidence type="ECO:0000256" key="2">
    <source>
        <dbReference type="SAM" id="MobiDB-lite"/>
    </source>
</evidence>
<comment type="catalytic activity">
    <reaction evidence="1">
        <text>O-phospho-L-seryl-[protein] + H2O = L-seryl-[protein] + phosphate</text>
        <dbReference type="Rhea" id="RHEA:20629"/>
        <dbReference type="Rhea" id="RHEA-COMP:9863"/>
        <dbReference type="Rhea" id="RHEA-COMP:11604"/>
        <dbReference type="ChEBI" id="CHEBI:15377"/>
        <dbReference type="ChEBI" id="CHEBI:29999"/>
        <dbReference type="ChEBI" id="CHEBI:43474"/>
        <dbReference type="ChEBI" id="CHEBI:83421"/>
        <dbReference type="EC" id="3.1.3.16"/>
    </reaction>
</comment>
<dbReference type="InterPro" id="IPR036457">
    <property type="entry name" value="PPM-type-like_dom_sf"/>
</dbReference>
<dbReference type="InterPro" id="IPR039123">
    <property type="entry name" value="PPTC7"/>
</dbReference>
<keyword evidence="1" id="KW-0378">Hydrolase</keyword>
<keyword evidence="1" id="KW-0904">Protein phosphatase</keyword>
<keyword evidence="1" id="KW-0460">Magnesium</keyword>
<evidence type="ECO:0000259" key="3">
    <source>
        <dbReference type="PROSITE" id="PS51746"/>
    </source>
</evidence>
<feature type="compositionally biased region" description="Polar residues" evidence="2">
    <location>
        <begin position="1"/>
        <end position="12"/>
    </location>
</feature>
<evidence type="ECO:0000313" key="5">
    <source>
        <dbReference type="Proteomes" id="UP000765509"/>
    </source>
</evidence>